<reference evidence="2" key="1">
    <citation type="submission" date="2020-02" db="EMBL/GenBank/DDBJ databases">
        <authorList>
            <person name="Meier V. D."/>
        </authorList>
    </citation>
    <scope>NUCLEOTIDE SEQUENCE</scope>
    <source>
        <strain evidence="2">AVDCRST_MAG81</strain>
    </source>
</reference>
<keyword evidence="1" id="KW-1133">Transmembrane helix</keyword>
<name>A0A6J4UR81_9CYAN</name>
<dbReference type="EMBL" id="CADCWO010000021">
    <property type="protein sequence ID" value="CAA9556669.1"/>
    <property type="molecule type" value="Genomic_DNA"/>
</dbReference>
<accession>A0A6J4UR81</accession>
<proteinExistence type="predicted"/>
<feature type="transmembrane region" description="Helical" evidence="1">
    <location>
        <begin position="6"/>
        <end position="25"/>
    </location>
</feature>
<protein>
    <submittedName>
        <fullName evidence="2">Uncharacterized protein</fullName>
    </submittedName>
</protein>
<gene>
    <name evidence="2" type="ORF">AVDCRST_MAG81-501</name>
</gene>
<keyword evidence="1" id="KW-0812">Transmembrane</keyword>
<organism evidence="2">
    <name type="scientific">uncultured Synechococcales cyanobacterium</name>
    <dbReference type="NCBI Taxonomy" id="1936017"/>
    <lineage>
        <taxon>Bacteria</taxon>
        <taxon>Bacillati</taxon>
        <taxon>Cyanobacteriota</taxon>
        <taxon>Cyanophyceae</taxon>
        <taxon>Synechococcales</taxon>
        <taxon>environmental samples</taxon>
    </lineage>
</organism>
<evidence type="ECO:0000313" key="2">
    <source>
        <dbReference type="EMBL" id="CAA9556669.1"/>
    </source>
</evidence>
<sequence length="71" mass="8000">MWISILAIAVTLINIWLVTLFLTSVTNTWRHSPDKTRKSFTSPQQGVSLWSFILLLFTGSSPKPPSPDLSR</sequence>
<keyword evidence="1" id="KW-0472">Membrane</keyword>
<evidence type="ECO:0000256" key="1">
    <source>
        <dbReference type="SAM" id="Phobius"/>
    </source>
</evidence>
<dbReference type="AlphaFoldDB" id="A0A6J4UR81"/>